<sequence>MPPLVQNALAGVFGREAGTTRPALSLLLPALTSTSRQWMVRPRWSSSLTNGSRPRSRASSRRRVSRREPTSGWGDGDRQMKSYGVPCSSRSRHQRGDGPSRRARRREPAPFPDRPGTGFRAVIRRVEAERRSDELDLGTVPSTDQKIGDALLLTLLSESLSMRKLTAPSRRSVLSLRQRLRTLIRHGGRRRTFSEPEPPLPPLQLAVGLDASGQLGDLVVNAAALFHELRDLLVRVHHCRVIAVAEQLPDLG</sequence>
<accession>A0A166IJG9</accession>
<name>A0A166IJG9_9MICO</name>
<feature type="compositionally biased region" description="Basic residues" evidence="1">
    <location>
        <begin position="54"/>
        <end position="65"/>
    </location>
</feature>
<evidence type="ECO:0000256" key="1">
    <source>
        <dbReference type="SAM" id="MobiDB-lite"/>
    </source>
</evidence>
<evidence type="ECO:0000313" key="2">
    <source>
        <dbReference type="EMBL" id="KZX22484.1"/>
    </source>
</evidence>
<evidence type="ECO:0000313" key="3">
    <source>
        <dbReference type="Proteomes" id="UP000076717"/>
    </source>
</evidence>
<feature type="region of interest" description="Disordered" evidence="1">
    <location>
        <begin position="45"/>
        <end position="120"/>
    </location>
</feature>
<gene>
    <name evidence="2" type="ORF">ACH61_00369</name>
</gene>
<keyword evidence="3" id="KW-1185">Reference proteome</keyword>
<dbReference type="AlphaFoldDB" id="A0A166IJG9"/>
<comment type="caution">
    <text evidence="2">The sequence shown here is derived from an EMBL/GenBank/DDBJ whole genome shotgun (WGS) entry which is preliminary data.</text>
</comment>
<proteinExistence type="predicted"/>
<organism evidence="2 3">
    <name type="scientific">Rathayibacter tanaceti</name>
    <dbReference type="NCBI Taxonomy" id="1671680"/>
    <lineage>
        <taxon>Bacteria</taxon>
        <taxon>Bacillati</taxon>
        <taxon>Actinomycetota</taxon>
        <taxon>Actinomycetes</taxon>
        <taxon>Micrococcales</taxon>
        <taxon>Microbacteriaceae</taxon>
        <taxon>Rathayibacter</taxon>
    </lineage>
</organism>
<dbReference type="EMBL" id="LIIN01000006">
    <property type="protein sequence ID" value="KZX22484.1"/>
    <property type="molecule type" value="Genomic_DNA"/>
</dbReference>
<dbReference type="Proteomes" id="UP000076717">
    <property type="component" value="Unassembled WGS sequence"/>
</dbReference>
<reference evidence="2 3" key="1">
    <citation type="submission" date="2015-08" db="EMBL/GenBank/DDBJ databases">
        <title>Draft Genome Sequence of Rathayibacter sp. Strain VKM Ac-2596 Isolated from Leaf Gall Induced by Plant-Parasitic Nematodes.</title>
        <authorList>
            <person name="Vasilenko O.V."/>
            <person name="Starodumova I.P."/>
            <person name="Tarlachkov S.V."/>
            <person name="Dorofeeva L.V."/>
            <person name="Evtushenko L.I."/>
        </authorList>
    </citation>
    <scope>NUCLEOTIDE SEQUENCE [LARGE SCALE GENOMIC DNA]</scope>
    <source>
        <strain evidence="2 3">VKM Ac-2596</strain>
    </source>
</reference>
<protein>
    <submittedName>
        <fullName evidence="2">Uncharacterized protein</fullName>
    </submittedName>
</protein>